<accession>A0A7D5T6F8</accession>
<organism evidence="2 3">
    <name type="scientific">Halosimplex pelagicum</name>
    <dbReference type="NCBI Taxonomy" id="869886"/>
    <lineage>
        <taxon>Archaea</taxon>
        <taxon>Methanobacteriati</taxon>
        <taxon>Methanobacteriota</taxon>
        <taxon>Stenosarchaea group</taxon>
        <taxon>Halobacteria</taxon>
        <taxon>Halobacteriales</taxon>
        <taxon>Haloarculaceae</taxon>
        <taxon>Halosimplex</taxon>
    </lineage>
</organism>
<feature type="transmembrane region" description="Helical" evidence="1">
    <location>
        <begin position="140"/>
        <end position="168"/>
    </location>
</feature>
<feature type="transmembrane region" description="Helical" evidence="1">
    <location>
        <begin position="114"/>
        <end position="134"/>
    </location>
</feature>
<keyword evidence="1" id="KW-0472">Membrane</keyword>
<reference evidence="2 3" key="1">
    <citation type="submission" date="2020-07" db="EMBL/GenBank/DDBJ databases">
        <title>Halosimplex litoreum sp. nov. and Halosimplex rubrum sp. nov., isolated from different salt environments.</title>
        <authorList>
            <person name="Cui H."/>
        </authorList>
    </citation>
    <scope>NUCLEOTIDE SEQUENCE [LARGE SCALE GENOMIC DNA]</scope>
    <source>
        <strain evidence="2 3">R2</strain>
    </source>
</reference>
<feature type="transmembrane region" description="Helical" evidence="1">
    <location>
        <begin position="29"/>
        <end position="50"/>
    </location>
</feature>
<dbReference type="KEGG" id="hpel:HZS54_17345"/>
<evidence type="ECO:0000313" key="2">
    <source>
        <dbReference type="EMBL" id="QLH83288.1"/>
    </source>
</evidence>
<gene>
    <name evidence="2" type="ORF">HZS54_17345</name>
</gene>
<dbReference type="Proteomes" id="UP000509346">
    <property type="component" value="Chromosome"/>
</dbReference>
<dbReference type="EMBL" id="CP058909">
    <property type="protein sequence ID" value="QLH83288.1"/>
    <property type="molecule type" value="Genomic_DNA"/>
</dbReference>
<keyword evidence="1" id="KW-1133">Transmembrane helix</keyword>
<proteinExistence type="predicted"/>
<dbReference type="RefSeq" id="WP_179918337.1">
    <property type="nucleotide sequence ID" value="NZ_CP058909.1"/>
</dbReference>
<name>A0A7D5T6F8_9EURY</name>
<protein>
    <submittedName>
        <fullName evidence="2">Uncharacterized protein</fullName>
    </submittedName>
</protein>
<feature type="transmembrane region" description="Helical" evidence="1">
    <location>
        <begin position="180"/>
        <end position="204"/>
    </location>
</feature>
<evidence type="ECO:0000256" key="1">
    <source>
        <dbReference type="SAM" id="Phobius"/>
    </source>
</evidence>
<dbReference type="GeneID" id="56084392"/>
<keyword evidence="3" id="KW-1185">Reference proteome</keyword>
<sequence>MSVDDPIAGRVGVGHIVSESVEAALARPLSFLIAVVGAVVGQVPLVGTVLNTLTSGTIVHVVDGEFRDGRPGVGELGYRLVVLVAAYVAAVVAIGIGFLLLILPGLYLALRFTLFVPAVVLGGHGPLSALSYSYDLTEGHLLTVLGVGLVFSVPVIGAFAALALFYGFEEFGRALVQRDLRVLATVAVVLSPFTAIGSATQVVMYRRF</sequence>
<evidence type="ECO:0000313" key="3">
    <source>
        <dbReference type="Proteomes" id="UP000509346"/>
    </source>
</evidence>
<feature type="transmembrane region" description="Helical" evidence="1">
    <location>
        <begin position="76"/>
        <end position="102"/>
    </location>
</feature>
<dbReference type="AlphaFoldDB" id="A0A7D5T6F8"/>
<keyword evidence="1" id="KW-0812">Transmembrane</keyword>